<dbReference type="SUPFAM" id="SSF52047">
    <property type="entry name" value="RNI-like"/>
    <property type="match status" value="1"/>
</dbReference>
<reference evidence="3" key="1">
    <citation type="submission" date="2022-07" db="EMBL/GenBank/DDBJ databases">
        <title>Genome Sequence of Agrocybe chaxingu.</title>
        <authorList>
            <person name="Buettner E."/>
        </authorList>
    </citation>
    <scope>NUCLEOTIDE SEQUENCE</scope>
    <source>
        <strain evidence="3">MP-N11</strain>
    </source>
</reference>
<dbReference type="AlphaFoldDB" id="A0A9W8K593"/>
<evidence type="ECO:0000313" key="4">
    <source>
        <dbReference type="Proteomes" id="UP001148786"/>
    </source>
</evidence>
<gene>
    <name evidence="3" type="ORF">NLJ89_g3119</name>
</gene>
<proteinExistence type="predicted"/>
<protein>
    <recommendedName>
        <fullName evidence="5">F-box domain-containing protein</fullName>
    </recommendedName>
</protein>
<dbReference type="OrthoDB" id="2269034at2759"/>
<feature type="compositionally biased region" description="Low complexity" evidence="2">
    <location>
        <begin position="491"/>
        <end position="505"/>
    </location>
</feature>
<dbReference type="InterPro" id="IPR032675">
    <property type="entry name" value="LRR_dom_sf"/>
</dbReference>
<sequence>MVGSQSPFRCALCRVNGHLQPIDASGQSCGFSSGPPCPACSELKNVDDKIHDTETILQKLLEQRNVLKNKLNWYNDRLTNRLPLEVVARIFGFTIKQLPFYQYKAGASFQHPPMWNSYGHTPWTLAMVCKTWKDIIWASPQLWTSVSINTAYIPTAYVTFVKEWLGRSGRLPIDLTLYEGCYNDPNYISKKASVLKGLFDIVNSSSPRWRSLTVSVCDQQLTYLSGDGSGRWKLENLHFEPFQGWRGEIRETSVFRPLIQPAPTKVSVFRVHFKSIGVVWDRVTHVDFFGCPPINCLAALSHAPQITHLTFVGINDNYGQVPAPLQPIVHEHLQFLKICASFESIGHLLDSLTLPSLHELYIPGHLSQAAALVARSACRITSLNVEEHFTSQHDPERDLLDLLVQLPSLTQLVLKKPHLSDTFFDRLGPYDVIEGDPEFLPELRSLEITQCAVSFQWQSVARMFEPDPEVPELQPRRALKSLKMTDLEVTSGGDYNYDSDSSDSSYGEHRRRRPEPLQIPQEVVRSLLKIEDSGVEMMITDDSYHDLLPWI</sequence>
<accession>A0A9W8K593</accession>
<keyword evidence="4" id="KW-1185">Reference proteome</keyword>
<evidence type="ECO:0000256" key="1">
    <source>
        <dbReference type="SAM" id="Coils"/>
    </source>
</evidence>
<evidence type="ECO:0008006" key="5">
    <source>
        <dbReference type="Google" id="ProtNLM"/>
    </source>
</evidence>
<keyword evidence="1" id="KW-0175">Coiled coil</keyword>
<comment type="caution">
    <text evidence="3">The sequence shown here is derived from an EMBL/GenBank/DDBJ whole genome shotgun (WGS) entry which is preliminary data.</text>
</comment>
<evidence type="ECO:0000313" key="3">
    <source>
        <dbReference type="EMBL" id="KAJ3513136.1"/>
    </source>
</evidence>
<feature type="region of interest" description="Disordered" evidence="2">
    <location>
        <begin position="490"/>
        <end position="517"/>
    </location>
</feature>
<evidence type="ECO:0000256" key="2">
    <source>
        <dbReference type="SAM" id="MobiDB-lite"/>
    </source>
</evidence>
<organism evidence="3 4">
    <name type="scientific">Agrocybe chaxingu</name>
    <dbReference type="NCBI Taxonomy" id="84603"/>
    <lineage>
        <taxon>Eukaryota</taxon>
        <taxon>Fungi</taxon>
        <taxon>Dikarya</taxon>
        <taxon>Basidiomycota</taxon>
        <taxon>Agaricomycotina</taxon>
        <taxon>Agaricomycetes</taxon>
        <taxon>Agaricomycetidae</taxon>
        <taxon>Agaricales</taxon>
        <taxon>Agaricineae</taxon>
        <taxon>Strophariaceae</taxon>
        <taxon>Agrocybe</taxon>
    </lineage>
</organism>
<dbReference type="Proteomes" id="UP001148786">
    <property type="component" value="Unassembled WGS sequence"/>
</dbReference>
<name>A0A9W8K593_9AGAR</name>
<dbReference type="Gene3D" id="3.80.10.10">
    <property type="entry name" value="Ribonuclease Inhibitor"/>
    <property type="match status" value="1"/>
</dbReference>
<feature type="coiled-coil region" evidence="1">
    <location>
        <begin position="43"/>
        <end position="77"/>
    </location>
</feature>
<dbReference type="EMBL" id="JANKHO010000216">
    <property type="protein sequence ID" value="KAJ3513136.1"/>
    <property type="molecule type" value="Genomic_DNA"/>
</dbReference>